<dbReference type="GO" id="GO:0035435">
    <property type="term" value="P:phosphate ion transmembrane transport"/>
    <property type="evidence" value="ECO:0007669"/>
    <property type="project" value="InterPro"/>
</dbReference>
<evidence type="ECO:0000256" key="1">
    <source>
        <dbReference type="ARBA" id="ARBA00004651"/>
    </source>
</evidence>
<evidence type="ECO:0000313" key="12">
    <source>
        <dbReference type="Proteomes" id="UP000184089"/>
    </source>
</evidence>
<evidence type="ECO:0000256" key="8">
    <source>
        <dbReference type="RuleBase" id="RU363043"/>
    </source>
</evidence>
<evidence type="ECO:0000256" key="6">
    <source>
        <dbReference type="ARBA" id="ARBA00022989"/>
    </source>
</evidence>
<comment type="caution">
    <text evidence="11">The sequence shown here is derived from an EMBL/GenBank/DDBJ whole genome shotgun (WGS) entry which is preliminary data.</text>
</comment>
<evidence type="ECO:0000259" key="9">
    <source>
        <dbReference type="PROSITE" id="PS50928"/>
    </source>
</evidence>
<keyword evidence="5 8" id="KW-0812">Transmembrane</keyword>
<reference evidence="10 13" key="3">
    <citation type="journal article" date="2019" name="Nat. Med.">
        <title>A library of human gut bacterial isolates paired with longitudinal multiomics data enables mechanistic microbiome research.</title>
        <authorList>
            <person name="Poyet M."/>
            <person name="Groussin M."/>
            <person name="Gibbons S.M."/>
            <person name="Avila-Pacheco J."/>
            <person name="Jiang X."/>
            <person name="Kearney S.M."/>
            <person name="Perrotta A.R."/>
            <person name="Berdy B."/>
            <person name="Zhao S."/>
            <person name="Lieberman T.D."/>
            <person name="Swanson P.K."/>
            <person name="Smith M."/>
            <person name="Roesemann S."/>
            <person name="Alexander J.E."/>
            <person name="Rich S.A."/>
            <person name="Livny J."/>
            <person name="Vlamakis H."/>
            <person name="Clish C."/>
            <person name="Bullock K."/>
            <person name="Deik A."/>
            <person name="Scott J."/>
            <person name="Pierce K.A."/>
            <person name="Xavier R.J."/>
            <person name="Alm E.J."/>
        </authorList>
    </citation>
    <scope>NUCLEOTIDE SEQUENCE [LARGE SCALE GENOMIC DNA]</scope>
    <source>
        <strain evidence="10 13">BIOML-A2</strain>
    </source>
</reference>
<feature type="transmembrane region" description="Helical" evidence="8">
    <location>
        <begin position="72"/>
        <end position="93"/>
    </location>
</feature>
<feature type="domain" description="ABC transmembrane type-1" evidence="9">
    <location>
        <begin position="68"/>
        <end position="275"/>
    </location>
</feature>
<keyword evidence="3" id="KW-0813">Transport</keyword>
<feature type="transmembrane region" description="Helical" evidence="8">
    <location>
        <begin position="256"/>
        <end position="278"/>
    </location>
</feature>
<keyword evidence="4 8" id="KW-1003">Cell membrane</keyword>
<comment type="similarity">
    <text evidence="2 8">Belongs to the binding-protein-dependent transport system permease family. CysTW subfamily.</text>
</comment>
<dbReference type="Pfam" id="PF00528">
    <property type="entry name" value="BPD_transp_1"/>
    <property type="match status" value="1"/>
</dbReference>
<keyword evidence="6 8" id="KW-1133">Transmembrane helix</keyword>
<dbReference type="NCBIfam" id="TIGR00974">
    <property type="entry name" value="3a0107s02c"/>
    <property type="match status" value="1"/>
</dbReference>
<name>A0AAQ1MCB8_9FIRM</name>
<sequence length="288" mass="30384">MRDLTRRRHRVGEHLLQGVIYLCAFSTVALVVAMVGYIFARGLPSISWEFLTSSPSVLKGTIGILPNIVNTLLMIATSLLFSVPVGIGAAIYLNEYARGGRVVRLIEFTVETLAGIPSIIYGLFGLMFFVTVLKLQTSIIAGSLTLMIMLLPTVIRTTQEALKAVPDSFREGAIGLGATKWHTIKTVLLPTAKAGIISSIILSVGRIVGESAALIFTAGIGDKLTGGLFSQLASSGGTLTVALYTYAMGRGESADLAFAIASILVLLVLAINALTMALGGAGRREKKG</sequence>
<dbReference type="GO" id="GO:0005886">
    <property type="term" value="C:plasma membrane"/>
    <property type="evidence" value="ECO:0007669"/>
    <property type="project" value="UniProtKB-SubCell"/>
</dbReference>
<evidence type="ECO:0000256" key="7">
    <source>
        <dbReference type="ARBA" id="ARBA00023136"/>
    </source>
</evidence>
<evidence type="ECO:0000256" key="2">
    <source>
        <dbReference type="ARBA" id="ARBA00007069"/>
    </source>
</evidence>
<dbReference type="RefSeq" id="WP_021660041.1">
    <property type="nucleotide sequence ID" value="NZ_FQVY01000002.1"/>
</dbReference>
<feature type="transmembrane region" description="Helical" evidence="8">
    <location>
        <begin position="224"/>
        <end position="244"/>
    </location>
</feature>
<gene>
    <name evidence="10" type="primary">pstA</name>
    <name evidence="10" type="ORF">GT747_09700</name>
    <name evidence="11" type="ORF">SAMN05444424_1059</name>
</gene>
<accession>A0AAQ1MCB8</accession>
<evidence type="ECO:0000313" key="13">
    <source>
        <dbReference type="Proteomes" id="UP000474718"/>
    </source>
</evidence>
<dbReference type="PANTHER" id="PTHR43470:SF3">
    <property type="entry name" value="PHOSPHATE TRANSPORT SYSTEM PERMEASE PROTEIN PSTA-RELATED"/>
    <property type="match status" value="1"/>
</dbReference>
<evidence type="ECO:0000313" key="11">
    <source>
        <dbReference type="EMBL" id="SHF98983.1"/>
    </source>
</evidence>
<organism evidence="11 12">
    <name type="scientific">Bittarella massiliensis</name>
    <name type="common">ex Durand et al. 2017</name>
    <dbReference type="NCBI Taxonomy" id="1720313"/>
    <lineage>
        <taxon>Bacteria</taxon>
        <taxon>Bacillati</taxon>
        <taxon>Bacillota</taxon>
        <taxon>Clostridia</taxon>
        <taxon>Eubacteriales</taxon>
        <taxon>Oscillospiraceae</taxon>
        <taxon>Bittarella (ex Durand et al. 2017)</taxon>
    </lineage>
</organism>
<dbReference type="EMBL" id="WWVX01000006">
    <property type="protein sequence ID" value="MZL70024.1"/>
    <property type="molecule type" value="Genomic_DNA"/>
</dbReference>
<keyword evidence="7 8" id="KW-0472">Membrane</keyword>
<reference evidence="12" key="2">
    <citation type="submission" date="2016-11" db="EMBL/GenBank/DDBJ databases">
        <authorList>
            <person name="Jaros S."/>
            <person name="Januszkiewicz K."/>
            <person name="Wedrychowicz H."/>
        </authorList>
    </citation>
    <scope>NUCLEOTIDE SEQUENCE [LARGE SCALE GENOMIC DNA]</scope>
    <source>
        <strain evidence="12">DSM 4029</strain>
    </source>
</reference>
<evidence type="ECO:0000256" key="3">
    <source>
        <dbReference type="ARBA" id="ARBA00022448"/>
    </source>
</evidence>
<evidence type="ECO:0000256" key="4">
    <source>
        <dbReference type="ARBA" id="ARBA00022475"/>
    </source>
</evidence>
<reference evidence="11" key="1">
    <citation type="submission" date="2016-11" db="EMBL/GenBank/DDBJ databases">
        <authorList>
            <person name="Varghese N."/>
            <person name="Submissions S."/>
        </authorList>
    </citation>
    <scope>NUCLEOTIDE SEQUENCE</scope>
    <source>
        <strain evidence="11">DSM 4029</strain>
    </source>
</reference>
<feature type="transmembrane region" description="Helical" evidence="8">
    <location>
        <begin position="20"/>
        <end position="40"/>
    </location>
</feature>
<dbReference type="EMBL" id="FQVY01000002">
    <property type="protein sequence ID" value="SHF98983.1"/>
    <property type="molecule type" value="Genomic_DNA"/>
</dbReference>
<dbReference type="AlphaFoldDB" id="A0AAQ1MCB8"/>
<dbReference type="GO" id="GO:0005315">
    <property type="term" value="F:phosphate transmembrane transporter activity"/>
    <property type="evidence" value="ECO:0007669"/>
    <property type="project" value="InterPro"/>
</dbReference>
<dbReference type="Proteomes" id="UP000184089">
    <property type="component" value="Unassembled WGS sequence"/>
</dbReference>
<dbReference type="PANTHER" id="PTHR43470">
    <property type="entry name" value="PHOSPHATE TRANSPORT SYSTEM PERMEASE PROTEIN PSTA-RELATED"/>
    <property type="match status" value="1"/>
</dbReference>
<feature type="transmembrane region" description="Helical" evidence="8">
    <location>
        <begin position="135"/>
        <end position="155"/>
    </location>
</feature>
<dbReference type="Proteomes" id="UP000474718">
    <property type="component" value="Unassembled WGS sequence"/>
</dbReference>
<evidence type="ECO:0000256" key="5">
    <source>
        <dbReference type="ARBA" id="ARBA00022692"/>
    </source>
</evidence>
<dbReference type="InterPro" id="IPR035906">
    <property type="entry name" value="MetI-like_sf"/>
</dbReference>
<feature type="transmembrane region" description="Helical" evidence="8">
    <location>
        <begin position="105"/>
        <end position="129"/>
    </location>
</feature>
<evidence type="ECO:0000313" key="10">
    <source>
        <dbReference type="EMBL" id="MZL70024.1"/>
    </source>
</evidence>
<keyword evidence="13" id="KW-1185">Reference proteome</keyword>
<dbReference type="PROSITE" id="PS50928">
    <property type="entry name" value="ABC_TM1"/>
    <property type="match status" value="1"/>
</dbReference>
<proteinExistence type="inferred from homology"/>
<dbReference type="CDD" id="cd06261">
    <property type="entry name" value="TM_PBP2"/>
    <property type="match status" value="1"/>
</dbReference>
<dbReference type="InterPro" id="IPR005672">
    <property type="entry name" value="Phosphate_PstA"/>
</dbReference>
<dbReference type="InterPro" id="IPR000515">
    <property type="entry name" value="MetI-like"/>
</dbReference>
<dbReference type="SUPFAM" id="SSF161098">
    <property type="entry name" value="MetI-like"/>
    <property type="match status" value="1"/>
</dbReference>
<dbReference type="Gene3D" id="1.10.3720.10">
    <property type="entry name" value="MetI-like"/>
    <property type="match status" value="1"/>
</dbReference>
<protein>
    <recommendedName>
        <fullName evidence="8">Phosphate transport system permease protein PstA</fullName>
    </recommendedName>
</protein>
<comment type="subcellular location">
    <subcellularLocation>
        <location evidence="1 8">Cell membrane</location>
        <topology evidence="1 8">Multi-pass membrane protein</topology>
    </subcellularLocation>
</comment>